<feature type="region of interest" description="Disordered" evidence="1">
    <location>
        <begin position="1"/>
        <end position="25"/>
    </location>
</feature>
<dbReference type="PANTHER" id="PTHR35394">
    <property type="entry name" value="DUF3176 DOMAIN-CONTAINING PROTEIN"/>
    <property type="match status" value="1"/>
</dbReference>
<evidence type="ECO:0000256" key="2">
    <source>
        <dbReference type="SAM" id="Phobius"/>
    </source>
</evidence>
<comment type="caution">
    <text evidence="3">The sequence shown here is derived from an EMBL/GenBank/DDBJ whole genome shotgun (WGS) entry which is preliminary data.</text>
</comment>
<feature type="compositionally biased region" description="Polar residues" evidence="1">
    <location>
        <begin position="397"/>
        <end position="408"/>
    </location>
</feature>
<feature type="region of interest" description="Disordered" evidence="1">
    <location>
        <begin position="292"/>
        <end position="344"/>
    </location>
</feature>
<feature type="transmembrane region" description="Helical" evidence="2">
    <location>
        <begin position="880"/>
        <end position="904"/>
    </location>
</feature>
<keyword evidence="2" id="KW-0472">Membrane</keyword>
<accession>A0A8H3YUJ8</accession>
<gene>
    <name evidence="3" type="ORF">EG327_010258</name>
</gene>
<organism evidence="3 4">
    <name type="scientific">Venturia inaequalis</name>
    <name type="common">Apple scab fungus</name>
    <dbReference type="NCBI Taxonomy" id="5025"/>
    <lineage>
        <taxon>Eukaryota</taxon>
        <taxon>Fungi</taxon>
        <taxon>Dikarya</taxon>
        <taxon>Ascomycota</taxon>
        <taxon>Pezizomycotina</taxon>
        <taxon>Dothideomycetes</taxon>
        <taxon>Pleosporomycetidae</taxon>
        <taxon>Venturiales</taxon>
        <taxon>Venturiaceae</taxon>
        <taxon>Venturia</taxon>
    </lineage>
</organism>
<dbReference type="AlphaFoldDB" id="A0A8H3YUJ8"/>
<evidence type="ECO:0000313" key="3">
    <source>
        <dbReference type="EMBL" id="KAE9970467.1"/>
    </source>
</evidence>
<proteinExistence type="predicted"/>
<feature type="region of interest" description="Disordered" evidence="1">
    <location>
        <begin position="389"/>
        <end position="408"/>
    </location>
</feature>
<reference evidence="3 4" key="1">
    <citation type="submission" date="2019-07" db="EMBL/GenBank/DDBJ databases">
        <title>Venturia inaequalis Genome Resource.</title>
        <authorList>
            <person name="Lichtner F.J."/>
        </authorList>
    </citation>
    <scope>NUCLEOTIDE SEQUENCE [LARGE SCALE GENOMIC DNA]</scope>
    <source>
        <strain evidence="3 4">DMI_063113</strain>
    </source>
</reference>
<dbReference type="PANTHER" id="PTHR35394:SF5">
    <property type="entry name" value="DUF3176 DOMAIN-CONTAINING PROTEIN"/>
    <property type="match status" value="1"/>
</dbReference>
<feature type="transmembrane region" description="Helical" evidence="2">
    <location>
        <begin position="461"/>
        <end position="487"/>
    </location>
</feature>
<keyword evidence="2" id="KW-1133">Transmembrane helix</keyword>
<feature type="compositionally biased region" description="Polar residues" evidence="1">
    <location>
        <begin position="120"/>
        <end position="135"/>
    </location>
</feature>
<feature type="transmembrane region" description="Helical" evidence="2">
    <location>
        <begin position="417"/>
        <end position="440"/>
    </location>
</feature>
<dbReference type="Pfam" id="PF11374">
    <property type="entry name" value="DUF3176"/>
    <property type="match status" value="1"/>
</dbReference>
<keyword evidence="4" id="KW-1185">Reference proteome</keyword>
<sequence length="969" mass="107539">MDSTDPMASHAHGTDDEDDHQLPSNIQVEDKMITNSSPSLTALHERRRQKEAIRVTAMARFEHYARKYNTAGKHLTEATSELQQIDDAIAAINQQVLNEFEDETSRKRLQLRSSLGMYGSTVSTEGHQATPSSEAMSPRTPFGNYLQEQALESPTHRQSSSTLHKRPLDSDPTSQTPETQESKAEAGTCPNPEASDTLTVLREALRQGDLERLAAQTEYQWIESEHQRATERFSAADAKCKGIQQQISEERQRLMNEFEKDTRERRAQLEASIGLTRQAVVKEENVKIVIGDEEEEEDAPAVEIPARLEATTTTTTTPSQKRSVVSTDSDNSSRTRRRQSSTESVTNFTCPECQAVFRRGTHNQDHWKTCPGRCRRCTMDRTKETVVVTATPTSASDESSPHPQHQNSEKPSLVERWWIWEFSAWFICFAALLGMIGFLVPMDQKSVPNWVLSQSVRGYNLGFSVSINSILSIFSTVVKSMILIPVAASIGQLKWLWFSDGHKLADFQRFEAARSGPLGSILLFWAMKGRSLVCLGALIVIGSLTLDFSFQQLVTYPPVPRQVGTAYMPATKTYSNYAASEPSGIAGLIYNQPDQKMQSALKIGMEGIDASIDVAPTCSTGNCTWANTVTTLAVCSECREATDSLIKDCATYDSGGEAVSYCNYSLPNFLTLPGIMDSLGYTTLFTSSGELTNTSFFEEIKSPVGILSTIGNTHGTQYPGDVYSMQCALSWCVKKYNVSVSQNNMVSKLVDTFHQPSAERDENGDLHLVAPTSFMADTGHNGSETFTVAWNTSSAFIYYFFTNSHFSSQIVQDPTMHTFGTGGFASYIWRLSNFQLTQAMSYLAGNMTNVIRMSNNAVVGSQNTNAAGVTLQHIPKVNVVWWWLFLPGTLLISSLSFLIMTVLASRKRGAMLWKTSALASFYHPLSQAGRERLRDAQGVKGLEKIAEEVQVKSELTEKGYRLIQEEHGR</sequence>
<keyword evidence="2" id="KW-0812">Transmembrane</keyword>
<dbReference type="EMBL" id="WNWR01000719">
    <property type="protein sequence ID" value="KAE9970467.1"/>
    <property type="molecule type" value="Genomic_DNA"/>
</dbReference>
<feature type="compositionally biased region" description="Polar residues" evidence="1">
    <location>
        <begin position="146"/>
        <end position="162"/>
    </location>
</feature>
<protein>
    <submittedName>
        <fullName evidence="3">Uncharacterized protein</fullName>
    </submittedName>
</protein>
<dbReference type="Proteomes" id="UP000490939">
    <property type="component" value="Unassembled WGS sequence"/>
</dbReference>
<evidence type="ECO:0000256" key="1">
    <source>
        <dbReference type="SAM" id="MobiDB-lite"/>
    </source>
</evidence>
<dbReference type="InterPro" id="IPR021514">
    <property type="entry name" value="DUF3176"/>
</dbReference>
<evidence type="ECO:0000313" key="4">
    <source>
        <dbReference type="Proteomes" id="UP000490939"/>
    </source>
</evidence>
<name>A0A8H3YUJ8_VENIN</name>
<feature type="compositionally biased region" description="Low complexity" evidence="1">
    <location>
        <begin position="301"/>
        <end position="332"/>
    </location>
</feature>
<feature type="region of interest" description="Disordered" evidence="1">
    <location>
        <begin position="119"/>
        <end position="194"/>
    </location>
</feature>